<comment type="caution">
    <text evidence="9">The sequence shown here is derived from an EMBL/GenBank/DDBJ whole genome shotgun (WGS) entry which is preliminary data.</text>
</comment>
<dbReference type="GO" id="GO:0042973">
    <property type="term" value="F:glucan endo-1,3-beta-D-glucosidase activity"/>
    <property type="evidence" value="ECO:0007669"/>
    <property type="project" value="UniProtKB-EC"/>
</dbReference>
<gene>
    <name evidence="9" type="ORF">KIW84_053009</name>
</gene>
<evidence type="ECO:0000256" key="4">
    <source>
        <dbReference type="ARBA" id="ARBA00022801"/>
    </source>
</evidence>
<evidence type="ECO:0000313" key="9">
    <source>
        <dbReference type="EMBL" id="KAI5406506.1"/>
    </source>
</evidence>
<dbReference type="GO" id="GO:0005975">
    <property type="term" value="P:carbohydrate metabolic process"/>
    <property type="evidence" value="ECO:0007669"/>
    <property type="project" value="InterPro"/>
</dbReference>
<dbReference type="Gene3D" id="3.20.20.80">
    <property type="entry name" value="Glycosidases"/>
    <property type="match status" value="1"/>
</dbReference>
<evidence type="ECO:0000256" key="6">
    <source>
        <dbReference type="ARBA" id="ARBA00033335"/>
    </source>
</evidence>
<dbReference type="SUPFAM" id="SSF51445">
    <property type="entry name" value="(Trans)glycosidases"/>
    <property type="match status" value="1"/>
</dbReference>
<comment type="catalytic activity">
    <reaction evidence="1">
        <text>Hydrolysis of (1-&gt;3)-beta-D-glucosidic linkages in (1-&gt;3)-beta-D-glucans.</text>
        <dbReference type="EC" id="3.2.1.39"/>
    </reaction>
</comment>
<evidence type="ECO:0000313" key="10">
    <source>
        <dbReference type="Proteomes" id="UP001058974"/>
    </source>
</evidence>
<proteinExistence type="inferred from homology"/>
<dbReference type="InterPro" id="IPR000490">
    <property type="entry name" value="Glyco_hydro_17"/>
</dbReference>
<evidence type="ECO:0000256" key="8">
    <source>
        <dbReference type="RuleBase" id="RU004335"/>
    </source>
</evidence>
<evidence type="ECO:0000256" key="1">
    <source>
        <dbReference type="ARBA" id="ARBA00000382"/>
    </source>
</evidence>
<sequence>MYNAGAFVGVNIGTNVSDLPSASNIVAILKSHQINHVRLYDANPHMLQALSNTGVEAIVIQVMDHVYLQEGPVDASLKLQVCSLHYVLSSTSLLLALMLF</sequence>
<dbReference type="Pfam" id="PF00332">
    <property type="entry name" value="Glyco_hydro_17"/>
    <property type="match status" value="1"/>
</dbReference>
<keyword evidence="4" id="KW-0378">Hydrolase</keyword>
<evidence type="ECO:0000256" key="2">
    <source>
        <dbReference type="ARBA" id="ARBA00008773"/>
    </source>
</evidence>
<dbReference type="Proteomes" id="UP001058974">
    <property type="component" value="Chromosome 5"/>
</dbReference>
<name>A0A9D5AG24_PEA</name>
<dbReference type="EC" id="3.2.1.39" evidence="3"/>
<dbReference type="AlphaFoldDB" id="A0A9D5AG24"/>
<dbReference type="InterPro" id="IPR044965">
    <property type="entry name" value="Glyco_hydro_17_plant"/>
</dbReference>
<dbReference type="EMBL" id="JAMSHJ010000005">
    <property type="protein sequence ID" value="KAI5406506.1"/>
    <property type="molecule type" value="Genomic_DNA"/>
</dbReference>
<comment type="similarity">
    <text evidence="2 8">Belongs to the glycosyl hydrolase 17 family.</text>
</comment>
<dbReference type="PANTHER" id="PTHR32227">
    <property type="entry name" value="GLUCAN ENDO-1,3-BETA-GLUCOSIDASE BG1-RELATED-RELATED"/>
    <property type="match status" value="1"/>
</dbReference>
<protein>
    <recommendedName>
        <fullName evidence="3">glucan endo-1,3-beta-D-glucosidase</fullName>
        <ecNumber evidence="3">3.2.1.39</ecNumber>
    </recommendedName>
    <alternativeName>
        <fullName evidence="6">(1-&gt;3)-beta-glucan endohydrolase</fullName>
    </alternativeName>
    <alternativeName>
        <fullName evidence="7">Beta-1,3-endoglucanase</fullName>
    </alternativeName>
</protein>
<organism evidence="9 10">
    <name type="scientific">Pisum sativum</name>
    <name type="common">Garden pea</name>
    <name type="synonym">Lathyrus oleraceus</name>
    <dbReference type="NCBI Taxonomy" id="3888"/>
    <lineage>
        <taxon>Eukaryota</taxon>
        <taxon>Viridiplantae</taxon>
        <taxon>Streptophyta</taxon>
        <taxon>Embryophyta</taxon>
        <taxon>Tracheophyta</taxon>
        <taxon>Spermatophyta</taxon>
        <taxon>Magnoliopsida</taxon>
        <taxon>eudicotyledons</taxon>
        <taxon>Gunneridae</taxon>
        <taxon>Pentapetalae</taxon>
        <taxon>rosids</taxon>
        <taxon>fabids</taxon>
        <taxon>Fabales</taxon>
        <taxon>Fabaceae</taxon>
        <taxon>Papilionoideae</taxon>
        <taxon>50 kb inversion clade</taxon>
        <taxon>NPAAA clade</taxon>
        <taxon>Hologalegina</taxon>
        <taxon>IRL clade</taxon>
        <taxon>Fabeae</taxon>
        <taxon>Lathyrus</taxon>
    </lineage>
</organism>
<dbReference type="InterPro" id="IPR017853">
    <property type="entry name" value="GH"/>
</dbReference>
<dbReference type="Gramene" id="Psat05G0300900-T3">
    <property type="protein sequence ID" value="KAI5406506.1"/>
    <property type="gene ID" value="KIW84_053009"/>
</dbReference>
<evidence type="ECO:0000256" key="7">
    <source>
        <dbReference type="ARBA" id="ARBA00033417"/>
    </source>
</evidence>
<accession>A0A9D5AG24</accession>
<keyword evidence="5" id="KW-0326">Glycosidase</keyword>
<keyword evidence="10" id="KW-1185">Reference proteome</keyword>
<reference evidence="9 10" key="1">
    <citation type="journal article" date="2022" name="Nat. Genet.">
        <title>Improved pea reference genome and pan-genome highlight genomic features and evolutionary characteristics.</title>
        <authorList>
            <person name="Yang T."/>
            <person name="Liu R."/>
            <person name="Luo Y."/>
            <person name="Hu S."/>
            <person name="Wang D."/>
            <person name="Wang C."/>
            <person name="Pandey M.K."/>
            <person name="Ge S."/>
            <person name="Xu Q."/>
            <person name="Li N."/>
            <person name="Li G."/>
            <person name="Huang Y."/>
            <person name="Saxena R.K."/>
            <person name="Ji Y."/>
            <person name="Li M."/>
            <person name="Yan X."/>
            <person name="He Y."/>
            <person name="Liu Y."/>
            <person name="Wang X."/>
            <person name="Xiang C."/>
            <person name="Varshney R.K."/>
            <person name="Ding H."/>
            <person name="Gao S."/>
            <person name="Zong X."/>
        </authorList>
    </citation>
    <scope>NUCLEOTIDE SEQUENCE [LARGE SCALE GENOMIC DNA]</scope>
    <source>
        <strain evidence="9 10">cv. Zhongwan 6</strain>
    </source>
</reference>
<evidence type="ECO:0000256" key="3">
    <source>
        <dbReference type="ARBA" id="ARBA00012780"/>
    </source>
</evidence>
<evidence type="ECO:0000256" key="5">
    <source>
        <dbReference type="ARBA" id="ARBA00023295"/>
    </source>
</evidence>